<gene>
    <name evidence="3" type="ORF">GCM10008106_18120</name>
</gene>
<dbReference type="PANTHER" id="PTHR12526">
    <property type="entry name" value="GLYCOSYLTRANSFERASE"/>
    <property type="match status" value="1"/>
</dbReference>
<dbReference type="GO" id="GO:0016757">
    <property type="term" value="F:glycosyltransferase activity"/>
    <property type="evidence" value="ECO:0007669"/>
    <property type="project" value="InterPro"/>
</dbReference>
<dbReference type="EMBL" id="BMYF01000009">
    <property type="protein sequence ID" value="GHB37203.1"/>
    <property type="molecule type" value="Genomic_DNA"/>
</dbReference>
<reference evidence="3" key="1">
    <citation type="journal article" date="2014" name="Int. J. Syst. Evol. Microbiol.">
        <title>Complete genome sequence of Corynebacterium casei LMG S-19264T (=DSM 44701T), isolated from a smear-ripened cheese.</title>
        <authorList>
            <consortium name="US DOE Joint Genome Institute (JGI-PGF)"/>
            <person name="Walter F."/>
            <person name="Albersmeier A."/>
            <person name="Kalinowski J."/>
            <person name="Ruckert C."/>
        </authorList>
    </citation>
    <scope>NUCLEOTIDE SEQUENCE</scope>
    <source>
        <strain evidence="3">KCTC 23224</strain>
    </source>
</reference>
<dbReference type="InterPro" id="IPR001296">
    <property type="entry name" value="Glyco_trans_1"/>
</dbReference>
<reference evidence="3" key="2">
    <citation type="submission" date="2020-09" db="EMBL/GenBank/DDBJ databases">
        <authorList>
            <person name="Sun Q."/>
            <person name="Kim S."/>
        </authorList>
    </citation>
    <scope>NUCLEOTIDE SEQUENCE</scope>
    <source>
        <strain evidence="3">KCTC 23224</strain>
    </source>
</reference>
<keyword evidence="4" id="KW-1185">Reference proteome</keyword>
<proteinExistence type="predicted"/>
<sequence>MEAVKICIIQSGTSNFSGSFIKAHAELMKGDKVLLHGPSYDWHFKNRAIRFFYSKNPLLQKIKKALPHWLYHKRVNLWQNTFEGKLDALAGFFKTHKVDVVLAEFGFQGAVIAPYLEKLGIPLVVHFHGHDAHRDTLLNESIVNDYQFMFNYAHKIVSVSHFMTDKLLRLGAPHDKIVYNPYGPQDFFYDIKPAYGNIILNVGRFTDIKAPQLTLLAFKNALPQCKGAHLIMVGTGELLEACISLSKAWRIEDHVTFTGGINHDQLIPYFKEACMFVQHSVQPSYGDAEGTPNAILEASAASLPVVSTKHAGISQAVLNEKTGFLVDEYDVASMTKAIVRLYNDKSLCHQMGDAGKLHIQLNYNISRHISILDELMISAIKSKK</sequence>
<organism evidence="3 4">
    <name type="scientific">Mongoliitalea lutea</name>
    <dbReference type="NCBI Taxonomy" id="849756"/>
    <lineage>
        <taxon>Bacteria</taxon>
        <taxon>Pseudomonadati</taxon>
        <taxon>Bacteroidota</taxon>
        <taxon>Cytophagia</taxon>
        <taxon>Cytophagales</taxon>
        <taxon>Cyclobacteriaceae</taxon>
        <taxon>Mongoliitalea</taxon>
    </lineage>
</organism>
<evidence type="ECO:0000259" key="2">
    <source>
        <dbReference type="Pfam" id="PF13439"/>
    </source>
</evidence>
<name>A0A8J3G5A5_9BACT</name>
<dbReference type="Pfam" id="PF00534">
    <property type="entry name" value="Glycos_transf_1"/>
    <property type="match status" value="1"/>
</dbReference>
<dbReference type="Proteomes" id="UP000642809">
    <property type="component" value="Unassembled WGS sequence"/>
</dbReference>
<feature type="domain" description="Glycosyltransferase subfamily 4-like N-terminal" evidence="2">
    <location>
        <begin position="62"/>
        <end position="179"/>
    </location>
</feature>
<dbReference type="RefSeq" id="WP_189581030.1">
    <property type="nucleotide sequence ID" value="NZ_BMYF01000009.1"/>
</dbReference>
<dbReference type="CDD" id="cd03801">
    <property type="entry name" value="GT4_PimA-like"/>
    <property type="match status" value="1"/>
</dbReference>
<evidence type="ECO:0000259" key="1">
    <source>
        <dbReference type="Pfam" id="PF00534"/>
    </source>
</evidence>
<dbReference type="Gene3D" id="3.40.50.2000">
    <property type="entry name" value="Glycogen Phosphorylase B"/>
    <property type="match status" value="2"/>
</dbReference>
<dbReference type="Pfam" id="PF13439">
    <property type="entry name" value="Glyco_transf_4"/>
    <property type="match status" value="1"/>
</dbReference>
<comment type="caution">
    <text evidence="3">The sequence shown here is derived from an EMBL/GenBank/DDBJ whole genome shotgun (WGS) entry which is preliminary data.</text>
</comment>
<dbReference type="AlphaFoldDB" id="A0A8J3G5A5"/>
<accession>A0A8J3G5A5</accession>
<protein>
    <submittedName>
        <fullName evidence="3">Uncharacterized protein</fullName>
    </submittedName>
</protein>
<dbReference type="SUPFAM" id="SSF53756">
    <property type="entry name" value="UDP-Glycosyltransferase/glycogen phosphorylase"/>
    <property type="match status" value="1"/>
</dbReference>
<dbReference type="InterPro" id="IPR028098">
    <property type="entry name" value="Glyco_trans_4-like_N"/>
</dbReference>
<evidence type="ECO:0000313" key="4">
    <source>
        <dbReference type="Proteomes" id="UP000642809"/>
    </source>
</evidence>
<feature type="domain" description="Glycosyl transferase family 1" evidence="1">
    <location>
        <begin position="196"/>
        <end position="356"/>
    </location>
</feature>
<evidence type="ECO:0000313" key="3">
    <source>
        <dbReference type="EMBL" id="GHB37203.1"/>
    </source>
</evidence>